<evidence type="ECO:0000259" key="2">
    <source>
        <dbReference type="PROSITE" id="PS50156"/>
    </source>
</evidence>
<dbReference type="SUPFAM" id="SSF82714">
    <property type="entry name" value="Multidrug efflux transporter AcrB TolC docking domain, DN and DC subdomains"/>
    <property type="match status" value="2"/>
</dbReference>
<dbReference type="AlphaFoldDB" id="M3GU14"/>
<dbReference type="Pfam" id="PF00873">
    <property type="entry name" value="ACR_tran"/>
    <property type="match status" value="2"/>
</dbReference>
<dbReference type="PROSITE" id="PS50156">
    <property type="entry name" value="SSD"/>
    <property type="match status" value="1"/>
</dbReference>
<evidence type="ECO:0000256" key="1">
    <source>
        <dbReference type="SAM" id="Phobius"/>
    </source>
</evidence>
<keyword evidence="1" id="KW-0812">Transmembrane</keyword>
<feature type="transmembrane region" description="Helical" evidence="1">
    <location>
        <begin position="368"/>
        <end position="389"/>
    </location>
</feature>
<feature type="transmembrane region" description="Helical" evidence="1">
    <location>
        <begin position="441"/>
        <end position="464"/>
    </location>
</feature>
<dbReference type="InterPro" id="IPR000731">
    <property type="entry name" value="SSD"/>
</dbReference>
<feature type="transmembrane region" description="Helical" evidence="1">
    <location>
        <begin position="1000"/>
        <end position="1023"/>
    </location>
</feature>
<comment type="caution">
    <text evidence="3">The sequence shown here is derived from an EMBL/GenBank/DDBJ whole genome shotgun (WGS) entry which is preliminary data.</text>
</comment>
<dbReference type="Gene3D" id="3.30.70.1440">
    <property type="entry name" value="Multidrug efflux transporter AcrB pore domain"/>
    <property type="match status" value="1"/>
</dbReference>
<feature type="transmembrane region" description="Helical" evidence="1">
    <location>
        <begin position="869"/>
        <end position="888"/>
    </location>
</feature>
<keyword evidence="1" id="KW-0472">Membrane</keyword>
<dbReference type="SUPFAM" id="SSF82866">
    <property type="entry name" value="Multidrug efflux transporter AcrB transmembrane domain"/>
    <property type="match status" value="2"/>
</dbReference>
<dbReference type="EMBL" id="AHOR02000066">
    <property type="protein sequence ID" value="EMF80010.1"/>
    <property type="molecule type" value="Genomic_DNA"/>
</dbReference>
<organism evidence="3 4">
    <name type="scientific">Leptospira weilii serovar Topaz str. LT2116</name>
    <dbReference type="NCBI Taxonomy" id="1088540"/>
    <lineage>
        <taxon>Bacteria</taxon>
        <taxon>Pseudomonadati</taxon>
        <taxon>Spirochaetota</taxon>
        <taxon>Spirochaetia</taxon>
        <taxon>Leptospirales</taxon>
        <taxon>Leptospiraceae</taxon>
        <taxon>Leptospira</taxon>
    </lineage>
</organism>
<feature type="transmembrane region" description="Helical" evidence="1">
    <location>
        <begin position="895"/>
        <end position="915"/>
    </location>
</feature>
<dbReference type="PRINTS" id="PR00702">
    <property type="entry name" value="ACRIFLAVINRP"/>
</dbReference>
<protein>
    <submittedName>
        <fullName evidence="3">Export membrane protein</fullName>
    </submittedName>
</protein>
<feature type="domain" description="SSD" evidence="2">
    <location>
        <begin position="909"/>
        <end position="1025"/>
    </location>
</feature>
<gene>
    <name evidence="3" type="ORF">LEP1GSC188_0385</name>
</gene>
<feature type="transmembrane region" description="Helical" evidence="1">
    <location>
        <begin position="551"/>
        <end position="569"/>
    </location>
</feature>
<dbReference type="GO" id="GO:0005886">
    <property type="term" value="C:plasma membrane"/>
    <property type="evidence" value="ECO:0007669"/>
    <property type="project" value="TreeGrafter"/>
</dbReference>
<sequence>MLFVAVGIFGFISIPRLPISLMPPTSSPAITILTRYPGISPSKIEEIITKPIEEQISGVGGIEDILSSSEEGESRINVIFKPGTKVSYRSLEVRSKIDLIRGNFPREVEEPAILRYDPTNKPIFIVKLESEKYKLKDLREFGENKYKKKFERIDGVSEIHVGGGFQREINIDIDKGKLLQTGVGLEEVLSKIRTANVDVPAGNLLIGDNYINIRVIGKLIQIKEIGKIPITVGKSEQIVYLSDISNVKDGFREKEDIARDAGKEVVSIYVQKAGDANSLALCEELRRELSSIHIEGIQQSINYDQSQTIKTAIAKVADSAISGGIIAVVVLFLFLRNFYATILVSVSIPLSIISTFGLMYFFNVGINVISLCGLALGVGMLVDCSVVVIDRIFFVHHENGFVEDGILKASSGLSKELFASVLTSIAVFFPIFFSSRELRDLYGGLAITVSASLVTSLIVSLTFLPTLAKFILTKESRFQTLVPPQYVLTYISKMKSYIEIEVYHKVLFWFRNKILRRRQTKLNPELPNEHGLLQFDLTKSLRFLLKHYKKTALYSATIIVVCFCLSYFLKQEYIDPTDSNEISASLEVETGTHLDATDLITKSAERVIENNPNVEKVSSKVEKWHSDLMIKLKPASFREGKSANDVITELKKETDELKNAFVFYTESGAGEGSKEIDIEIIGDEAETIKELARESAKEIGGIPGIQQVALRFKEGKDQITFSIDKVKASQSGLLPNQIANFMKTAYTGSIPTKFYDKDKEIDIRVRFSEEDREGPESVFGVAIPSSQSEKTSKTPLVELSSIKKEKAESRIYRKNKRRTYGLTAKLGDIDTGSAVIKIETALKKISFPENYHYEMTGNYKKLKESKTEMINLIILAFIIIVCILSSLFESFLLPFLIILTIPFSAAGVILTLFVFRMSLNISVYIGFVMLAGITVNNSILIVETFLEKLKSNQYYEIDVLLTEGIRERIRPILITTITTVLGLLPSVLDSGEGSQLWRPLAVTVVAGLSISTALTILLFPAFFKIAVPYLLEDHKSIPLQNKIKKRSKKI</sequence>
<proteinExistence type="predicted"/>
<dbReference type="SUPFAM" id="SSF82693">
    <property type="entry name" value="Multidrug efflux transporter AcrB pore domain, PN1, PN2, PC1 and PC2 subdomains"/>
    <property type="match status" value="2"/>
</dbReference>
<feature type="transmembrane region" description="Helical" evidence="1">
    <location>
        <begin position="417"/>
        <end position="435"/>
    </location>
</feature>
<reference evidence="3 4" key="1">
    <citation type="submission" date="2013-01" db="EMBL/GenBank/DDBJ databases">
        <authorList>
            <person name="Harkins D.M."/>
            <person name="Durkin A.S."/>
            <person name="Brinkac L.M."/>
            <person name="Haft D.H."/>
            <person name="Selengut J.D."/>
            <person name="Sanka R."/>
            <person name="DePew J."/>
            <person name="Purushe J."/>
            <person name="Tulsiani S.M."/>
            <person name="Graham G.C."/>
            <person name="Burns M.-A."/>
            <person name="Dohnt M.F."/>
            <person name="Smythe L.D."/>
            <person name="McKay D.B."/>
            <person name="Craig S.B."/>
            <person name="Vinetz J.M."/>
            <person name="Sutton G.G."/>
            <person name="Nierman W.C."/>
            <person name="Fouts D.E."/>
        </authorList>
    </citation>
    <scope>NUCLEOTIDE SEQUENCE [LARGE SCALE GENOMIC DNA]</scope>
    <source>
        <strain evidence="3 4">LT2116</strain>
    </source>
</reference>
<dbReference type="Gene3D" id="3.30.70.1430">
    <property type="entry name" value="Multidrug efflux transporter AcrB pore domain"/>
    <property type="match status" value="2"/>
</dbReference>
<dbReference type="PANTHER" id="PTHR32063:SF0">
    <property type="entry name" value="SWARMING MOTILITY PROTEIN SWRC"/>
    <property type="match status" value="1"/>
</dbReference>
<dbReference type="Gene3D" id="1.20.1640.10">
    <property type="entry name" value="Multidrug efflux transporter AcrB transmembrane domain"/>
    <property type="match status" value="2"/>
</dbReference>
<evidence type="ECO:0000313" key="4">
    <source>
        <dbReference type="Proteomes" id="UP000011770"/>
    </source>
</evidence>
<keyword evidence="1" id="KW-1133">Transmembrane helix</keyword>
<feature type="transmembrane region" description="Helical" evidence="1">
    <location>
        <begin position="342"/>
        <end position="362"/>
    </location>
</feature>
<evidence type="ECO:0000313" key="3">
    <source>
        <dbReference type="EMBL" id="EMF80010.1"/>
    </source>
</evidence>
<dbReference type="PANTHER" id="PTHR32063">
    <property type="match status" value="1"/>
</dbReference>
<feature type="transmembrane region" description="Helical" evidence="1">
    <location>
        <begin position="921"/>
        <end position="942"/>
    </location>
</feature>
<dbReference type="Gene3D" id="3.30.70.1320">
    <property type="entry name" value="Multidrug efflux transporter AcrB pore domain like"/>
    <property type="match status" value="1"/>
</dbReference>
<accession>M3GU14</accession>
<dbReference type="InterPro" id="IPR027463">
    <property type="entry name" value="AcrB_DN_DC_subdom"/>
</dbReference>
<dbReference type="Gene3D" id="3.30.2090.10">
    <property type="entry name" value="Multidrug efflux transporter AcrB TolC docking domain, DN and DC subdomains"/>
    <property type="match status" value="2"/>
</dbReference>
<name>M3GU14_9LEPT</name>
<dbReference type="InterPro" id="IPR001036">
    <property type="entry name" value="Acrflvin-R"/>
</dbReference>
<dbReference type="GO" id="GO:0042910">
    <property type="term" value="F:xenobiotic transmembrane transporter activity"/>
    <property type="evidence" value="ECO:0007669"/>
    <property type="project" value="TreeGrafter"/>
</dbReference>
<dbReference type="Proteomes" id="UP000011770">
    <property type="component" value="Unassembled WGS sequence"/>
</dbReference>